<feature type="domain" description="Polymerase beta nucleotidyltransferase" evidence="1">
    <location>
        <begin position="17"/>
        <end position="104"/>
    </location>
</feature>
<keyword evidence="3" id="KW-1185">Reference proteome</keyword>
<dbReference type="EMBL" id="WXEX01000002">
    <property type="protein sequence ID" value="MZP41887.1"/>
    <property type="molecule type" value="Genomic_DNA"/>
</dbReference>
<dbReference type="RefSeq" id="WP_161260481.1">
    <property type="nucleotide sequence ID" value="NZ_JAFBDC010000002.1"/>
</dbReference>
<dbReference type="InterPro" id="IPR041633">
    <property type="entry name" value="Polbeta"/>
</dbReference>
<dbReference type="Proteomes" id="UP000471031">
    <property type="component" value="Unassembled WGS sequence"/>
</dbReference>
<dbReference type="Gene3D" id="3.30.460.10">
    <property type="entry name" value="Beta Polymerase, domain 2"/>
    <property type="match status" value="1"/>
</dbReference>
<dbReference type="PANTHER" id="PTHR43852">
    <property type="entry name" value="NUCLEOTIDYLTRANSFERASE"/>
    <property type="match status" value="1"/>
</dbReference>
<dbReference type="SUPFAM" id="SSF81301">
    <property type="entry name" value="Nucleotidyltransferase"/>
    <property type="match status" value="1"/>
</dbReference>
<reference evidence="2 3" key="1">
    <citation type="submission" date="2020-01" db="EMBL/GenBank/DDBJ databases">
        <title>Whole genome sequence of Heliobacterium gestii DSM 11169.</title>
        <authorList>
            <person name="Kyndt J.A."/>
            <person name="Meyer T.E."/>
        </authorList>
    </citation>
    <scope>NUCLEOTIDE SEQUENCE [LARGE SCALE GENOMIC DNA]</scope>
    <source>
        <strain evidence="2 3">DSM 11169</strain>
    </source>
</reference>
<evidence type="ECO:0000259" key="1">
    <source>
        <dbReference type="Pfam" id="PF18765"/>
    </source>
</evidence>
<dbReference type="AlphaFoldDB" id="A0A845L5I3"/>
<organism evidence="2 3">
    <name type="scientific">Heliomicrobium gestii</name>
    <name type="common">Heliobacterium gestii</name>
    <dbReference type="NCBI Taxonomy" id="2699"/>
    <lineage>
        <taxon>Bacteria</taxon>
        <taxon>Bacillati</taxon>
        <taxon>Bacillota</taxon>
        <taxon>Clostridia</taxon>
        <taxon>Eubacteriales</taxon>
        <taxon>Heliobacteriaceae</taxon>
        <taxon>Heliomicrobium</taxon>
    </lineage>
</organism>
<dbReference type="PANTHER" id="PTHR43852:SF2">
    <property type="entry name" value="PROTEIN ADENYLYLTRANSFERASE MNTA"/>
    <property type="match status" value="1"/>
</dbReference>
<dbReference type="OrthoDB" id="9803106at2"/>
<gene>
    <name evidence="2" type="ORF">GTO89_02420</name>
</gene>
<name>A0A845L5I3_HELGE</name>
<evidence type="ECO:0000313" key="2">
    <source>
        <dbReference type="EMBL" id="MZP41887.1"/>
    </source>
</evidence>
<keyword evidence="2" id="KW-0808">Transferase</keyword>
<dbReference type="GO" id="GO:0016740">
    <property type="term" value="F:transferase activity"/>
    <property type="evidence" value="ECO:0007669"/>
    <property type="project" value="UniProtKB-KW"/>
</dbReference>
<dbReference type="CDD" id="cd05403">
    <property type="entry name" value="NT_KNTase_like"/>
    <property type="match status" value="1"/>
</dbReference>
<accession>A0A845L5I3</accession>
<dbReference type="Pfam" id="PF18765">
    <property type="entry name" value="Polbeta"/>
    <property type="match status" value="1"/>
</dbReference>
<sequence>MTEKNPAGLQASTLSALIHVFTQYRQVDRVVLFGSRARGDYHSRSDIDLSIESATEIPPEVFFAVDEAAGIYKVDIVNRNHLNNHRLAKKIEQEGIVIYKRDEEQ</sequence>
<evidence type="ECO:0000313" key="3">
    <source>
        <dbReference type="Proteomes" id="UP000471031"/>
    </source>
</evidence>
<protein>
    <submittedName>
        <fullName evidence="2">Nucleotidyltransferase domain-containing protein</fullName>
    </submittedName>
</protein>
<proteinExistence type="predicted"/>
<comment type="caution">
    <text evidence="2">The sequence shown here is derived from an EMBL/GenBank/DDBJ whole genome shotgun (WGS) entry which is preliminary data.</text>
</comment>
<dbReference type="InterPro" id="IPR052930">
    <property type="entry name" value="TA_antitoxin_MntA"/>
</dbReference>
<dbReference type="InterPro" id="IPR043519">
    <property type="entry name" value="NT_sf"/>
</dbReference>